<dbReference type="PANTHER" id="PTHR20974:SF0">
    <property type="entry name" value="UPF0585 PROTEIN CG18661"/>
    <property type="match status" value="1"/>
</dbReference>
<dbReference type="AlphaFoldDB" id="A0A9W7EIW7"/>
<dbReference type="EMBL" id="BRXY01000235">
    <property type="protein sequence ID" value="GMH79565.1"/>
    <property type="molecule type" value="Genomic_DNA"/>
</dbReference>
<dbReference type="PANTHER" id="PTHR20974">
    <property type="entry name" value="UPF0585 PROTEIN CG18661"/>
    <property type="match status" value="1"/>
</dbReference>
<accession>A0A9W7EIW7</accession>
<comment type="similarity">
    <text evidence="1">Belongs to the UPF0585 family.</text>
</comment>
<dbReference type="SUPFAM" id="SSF53335">
    <property type="entry name" value="S-adenosyl-L-methionine-dependent methyltransferases"/>
    <property type="match status" value="1"/>
</dbReference>
<proteinExistence type="inferred from homology"/>
<sequence length="270" mass="28783">MYMFKSTPPQITATAAAAAVAAFFLLRRRSKDPVAQVPAGQQHHPSAMRNRIPILKALLKLLPESDSFSGPALEIATGTGALMEVVAPAFPHLTMQPSEYVPETAAAPDEQWSKHGKIGLRLGLDELACIDEHCKVFKNCVPAVALDLSKPWPTEVTEKNGSHVLILCANTLHITPWACSVGLLRGAGQALAPDGHLVLYGPFKVSGEFIGADGGAGNAKFDAKLRSTNAEWGIRDVGELEKVAEGFGLALSEKVEMPANNLCLHFTKAS</sequence>
<dbReference type="InterPro" id="IPR010342">
    <property type="entry name" value="DUF938"/>
</dbReference>
<dbReference type="Gene3D" id="3.40.50.150">
    <property type="entry name" value="Vaccinia Virus protein VP39"/>
    <property type="match status" value="1"/>
</dbReference>
<dbReference type="OrthoDB" id="10258744at2759"/>
<reference evidence="3" key="1">
    <citation type="journal article" date="2023" name="Commun. Biol.">
        <title>Genome analysis of Parmales, the sister group of diatoms, reveals the evolutionary specialization of diatoms from phago-mixotrophs to photoautotrophs.</title>
        <authorList>
            <person name="Ban H."/>
            <person name="Sato S."/>
            <person name="Yoshikawa S."/>
            <person name="Yamada K."/>
            <person name="Nakamura Y."/>
            <person name="Ichinomiya M."/>
            <person name="Sato N."/>
            <person name="Blanc-Mathieu R."/>
            <person name="Endo H."/>
            <person name="Kuwata A."/>
            <person name="Ogata H."/>
        </authorList>
    </citation>
    <scope>NUCLEOTIDE SEQUENCE [LARGE SCALE GENOMIC DNA]</scope>
    <source>
        <strain evidence="3">NIES 3701</strain>
    </source>
</reference>
<evidence type="ECO:0000256" key="1">
    <source>
        <dbReference type="ARBA" id="ARBA00008308"/>
    </source>
</evidence>
<protein>
    <recommendedName>
        <fullName evidence="4">DUF938 domain-containing protein</fullName>
    </recommendedName>
</protein>
<dbReference type="Proteomes" id="UP001165085">
    <property type="component" value="Unassembled WGS sequence"/>
</dbReference>
<evidence type="ECO:0008006" key="4">
    <source>
        <dbReference type="Google" id="ProtNLM"/>
    </source>
</evidence>
<gene>
    <name evidence="2" type="ORF">TrST_g4573</name>
</gene>
<evidence type="ECO:0000313" key="3">
    <source>
        <dbReference type="Proteomes" id="UP001165085"/>
    </source>
</evidence>
<dbReference type="Pfam" id="PF06080">
    <property type="entry name" value="DUF938"/>
    <property type="match status" value="1"/>
</dbReference>
<organism evidence="2 3">
    <name type="scientific">Triparma strigata</name>
    <dbReference type="NCBI Taxonomy" id="1606541"/>
    <lineage>
        <taxon>Eukaryota</taxon>
        <taxon>Sar</taxon>
        <taxon>Stramenopiles</taxon>
        <taxon>Ochrophyta</taxon>
        <taxon>Bolidophyceae</taxon>
        <taxon>Parmales</taxon>
        <taxon>Triparmaceae</taxon>
        <taxon>Triparma</taxon>
    </lineage>
</organism>
<name>A0A9W7EIW7_9STRA</name>
<comment type="caution">
    <text evidence="2">The sequence shown here is derived from an EMBL/GenBank/DDBJ whole genome shotgun (WGS) entry which is preliminary data.</text>
</comment>
<evidence type="ECO:0000313" key="2">
    <source>
        <dbReference type="EMBL" id="GMH79565.1"/>
    </source>
</evidence>
<keyword evidence="3" id="KW-1185">Reference proteome</keyword>
<dbReference type="InterPro" id="IPR029063">
    <property type="entry name" value="SAM-dependent_MTases_sf"/>
</dbReference>